<evidence type="ECO:0000313" key="2">
    <source>
        <dbReference type="EMBL" id="MEM6250510.1"/>
    </source>
</evidence>
<dbReference type="RefSeq" id="WP_311906783.1">
    <property type="nucleotide sequence ID" value="NZ_JAUOEV010000027.1"/>
</dbReference>
<name>A0ABU9UW60_9GAMM</name>
<comment type="caution">
    <text evidence="2">The sequence shown here is derived from an EMBL/GenBank/DDBJ whole genome shotgun (WGS) entry which is preliminary data.</text>
</comment>
<feature type="chain" id="PRO_5045255814" evidence="1">
    <location>
        <begin position="23"/>
        <end position="191"/>
    </location>
</feature>
<keyword evidence="3" id="KW-1185">Reference proteome</keyword>
<protein>
    <submittedName>
        <fullName evidence="2">Uncharacterized protein</fullName>
    </submittedName>
</protein>
<accession>A0ABU9UW60</accession>
<dbReference type="Proteomes" id="UP001489333">
    <property type="component" value="Unassembled WGS sequence"/>
</dbReference>
<organism evidence="2 3">
    <name type="scientific">Shewanella vaxholmensis</name>
    <dbReference type="NCBI Taxonomy" id="3063535"/>
    <lineage>
        <taxon>Bacteria</taxon>
        <taxon>Pseudomonadati</taxon>
        <taxon>Pseudomonadota</taxon>
        <taxon>Gammaproteobacteria</taxon>
        <taxon>Alteromonadales</taxon>
        <taxon>Shewanellaceae</taxon>
        <taxon>Shewanella</taxon>
    </lineage>
</organism>
<feature type="signal peptide" evidence="1">
    <location>
        <begin position="1"/>
        <end position="22"/>
    </location>
</feature>
<dbReference type="EMBL" id="JBCHKU010000030">
    <property type="protein sequence ID" value="MEM6250510.1"/>
    <property type="molecule type" value="Genomic_DNA"/>
</dbReference>
<evidence type="ECO:0000313" key="3">
    <source>
        <dbReference type="Proteomes" id="UP001489333"/>
    </source>
</evidence>
<keyword evidence="1" id="KW-0732">Signal</keyword>
<gene>
    <name evidence="2" type="ORF">AAGS29_18065</name>
</gene>
<evidence type="ECO:0000256" key="1">
    <source>
        <dbReference type="SAM" id="SignalP"/>
    </source>
</evidence>
<reference evidence="2 3" key="1">
    <citation type="submission" date="2024-04" db="EMBL/GenBank/DDBJ databases">
        <title>Novel Shewanella species isolated from Baltic Sea sediments.</title>
        <authorList>
            <person name="Martin-Rodriguez A.J."/>
            <person name="Fernandez-Juarez V."/>
            <person name="Valeriano V.D."/>
            <person name="Mihindukulasooriya I."/>
            <person name="Ceresnova L."/>
            <person name="Joffre E."/>
            <person name="Jensie-Markopoulos S."/>
            <person name="Moore E.R.B."/>
            <person name="Sjoling A."/>
        </authorList>
    </citation>
    <scope>NUCLEOTIDE SEQUENCE [LARGE SCALE GENOMIC DNA]</scope>
    <source>
        <strain evidence="2 3">VAX-SP0-0CM-1</strain>
    </source>
</reference>
<sequence>MFNKKVLVSALILAAVSGSSIAAGGDVARVDNLKWVSDLTTQTLTGSLVITDQNDQIIQSGTEYALGKVSDDLTFAPNYGSEAILEAHSFDDVSGNNDGIADQSEVGELVAASWMVNSVTYDVIAGGAVVNTGVTPNVNINGLDVTVDGTTTGVTGADTIRILVDQATAPAAVEGVTKAIVTMSISATQDA</sequence>
<proteinExistence type="predicted"/>